<gene>
    <name evidence="3" type="ORF">HHX25_10950</name>
</gene>
<sequence length="162" mass="19274">MKFKIILVASFMSIVFFMAFTRINKQNPDYHYLKERLQKTKLFTVEVIKAMPESDYMYKPTKEVRSYTALVSHTVYSIEWNIELMKGTPIKWEPDNENRYSKEHLITYANDQFDKLIAFINNAKESTELTDKIIDVLNHNAHHRGQMTIYLRMKGITPPNYR</sequence>
<evidence type="ECO:0008006" key="5">
    <source>
        <dbReference type="Google" id="ProtNLM"/>
    </source>
</evidence>
<evidence type="ECO:0000256" key="1">
    <source>
        <dbReference type="ARBA" id="ARBA00008635"/>
    </source>
</evidence>
<dbReference type="Pfam" id="PF05163">
    <property type="entry name" value="DinB"/>
    <property type="match status" value="1"/>
</dbReference>
<dbReference type="Proteomes" id="UP000746690">
    <property type="component" value="Unassembled WGS sequence"/>
</dbReference>
<comment type="similarity">
    <text evidence="1">Belongs to the DinB family.</text>
</comment>
<protein>
    <recommendedName>
        <fullName evidence="5">DinB family protein</fullName>
    </recommendedName>
</protein>
<proteinExistence type="inferred from homology"/>
<evidence type="ECO:0000256" key="2">
    <source>
        <dbReference type="ARBA" id="ARBA00022723"/>
    </source>
</evidence>
<dbReference type="InterPro" id="IPR034660">
    <property type="entry name" value="DinB/YfiT-like"/>
</dbReference>
<name>A0ABX1S059_9FLAO</name>
<keyword evidence="2" id="KW-0479">Metal-binding</keyword>
<evidence type="ECO:0000313" key="4">
    <source>
        <dbReference type="Proteomes" id="UP000746690"/>
    </source>
</evidence>
<reference evidence="3 4" key="1">
    <citation type="submission" date="2020-04" db="EMBL/GenBank/DDBJ databases">
        <title>A Flavivirga sp. nov.</title>
        <authorList>
            <person name="Sun X."/>
        </authorList>
    </citation>
    <scope>NUCLEOTIDE SEQUENCE [LARGE SCALE GENOMIC DNA]</scope>
    <source>
        <strain evidence="3 4">Y03</strain>
    </source>
</reference>
<dbReference type="EMBL" id="JABBHF010000005">
    <property type="protein sequence ID" value="NMH88027.1"/>
    <property type="molecule type" value="Genomic_DNA"/>
</dbReference>
<keyword evidence="4" id="KW-1185">Reference proteome</keyword>
<evidence type="ECO:0000313" key="3">
    <source>
        <dbReference type="EMBL" id="NMH88027.1"/>
    </source>
</evidence>
<dbReference type="RefSeq" id="WP_169673079.1">
    <property type="nucleotide sequence ID" value="NZ_JABBHF010000005.1"/>
</dbReference>
<dbReference type="Gene3D" id="1.20.120.450">
    <property type="entry name" value="dinb family like domain"/>
    <property type="match status" value="1"/>
</dbReference>
<organism evidence="3 4">
    <name type="scientific">Flavivirga algicola</name>
    <dbReference type="NCBI Taxonomy" id="2729136"/>
    <lineage>
        <taxon>Bacteria</taxon>
        <taxon>Pseudomonadati</taxon>
        <taxon>Bacteroidota</taxon>
        <taxon>Flavobacteriia</taxon>
        <taxon>Flavobacteriales</taxon>
        <taxon>Flavobacteriaceae</taxon>
        <taxon>Flavivirga</taxon>
    </lineage>
</organism>
<accession>A0ABX1S059</accession>
<comment type="caution">
    <text evidence="3">The sequence shown here is derived from an EMBL/GenBank/DDBJ whole genome shotgun (WGS) entry which is preliminary data.</text>
</comment>
<dbReference type="InterPro" id="IPR007837">
    <property type="entry name" value="DinB"/>
</dbReference>
<dbReference type="SUPFAM" id="SSF109854">
    <property type="entry name" value="DinB/YfiT-like putative metalloenzymes"/>
    <property type="match status" value="1"/>
</dbReference>